<dbReference type="EMBL" id="SNRY01001609">
    <property type="protein sequence ID" value="KAA6329693.1"/>
    <property type="molecule type" value="Genomic_DNA"/>
</dbReference>
<gene>
    <name evidence="2" type="ORF">EZS27_021522</name>
</gene>
<dbReference type="InterPro" id="IPR009061">
    <property type="entry name" value="DNA-bd_dom_put_sf"/>
</dbReference>
<dbReference type="Gene3D" id="1.10.1660.10">
    <property type="match status" value="1"/>
</dbReference>
<dbReference type="AlphaFoldDB" id="A0A5J4RAG5"/>
<name>A0A5J4RAG5_9ZZZZ</name>
<proteinExistence type="predicted"/>
<dbReference type="Pfam" id="PF12728">
    <property type="entry name" value="HTH_17"/>
    <property type="match status" value="1"/>
</dbReference>
<evidence type="ECO:0000259" key="1">
    <source>
        <dbReference type="Pfam" id="PF12728"/>
    </source>
</evidence>
<organism evidence="2">
    <name type="scientific">termite gut metagenome</name>
    <dbReference type="NCBI Taxonomy" id="433724"/>
    <lineage>
        <taxon>unclassified sequences</taxon>
        <taxon>metagenomes</taxon>
        <taxon>organismal metagenomes</taxon>
    </lineage>
</organism>
<dbReference type="PANTHER" id="PTHR34585">
    <property type="match status" value="1"/>
</dbReference>
<dbReference type="InterPro" id="IPR041657">
    <property type="entry name" value="HTH_17"/>
</dbReference>
<feature type="domain" description="Helix-turn-helix" evidence="1">
    <location>
        <begin position="37"/>
        <end position="87"/>
    </location>
</feature>
<dbReference type="PANTHER" id="PTHR34585:SF22">
    <property type="entry name" value="HELIX-TURN-HELIX DOMAIN-CONTAINING PROTEIN"/>
    <property type="match status" value="1"/>
</dbReference>
<dbReference type="SUPFAM" id="SSF46955">
    <property type="entry name" value="Putative DNA-binding domain"/>
    <property type="match status" value="1"/>
</dbReference>
<accession>A0A5J4RAG5</accession>
<sequence length="93" mass="11117">MELKMIEGRSFDRLKQCVTDLLEKSRKLNLSQTQKEWLDNQDVCRLLGISLRTLQSYRDKGLIPYSQTGHKCYYKAKDIERFLEENRHINPLK</sequence>
<protein>
    <recommendedName>
        <fullName evidence="1">Helix-turn-helix domain-containing protein</fullName>
    </recommendedName>
</protein>
<evidence type="ECO:0000313" key="2">
    <source>
        <dbReference type="EMBL" id="KAA6329693.1"/>
    </source>
</evidence>
<reference evidence="2" key="1">
    <citation type="submission" date="2019-03" db="EMBL/GenBank/DDBJ databases">
        <title>Single cell metagenomics reveals metabolic interactions within the superorganism composed of flagellate Streblomastix strix and complex community of Bacteroidetes bacteria on its surface.</title>
        <authorList>
            <person name="Treitli S.C."/>
            <person name="Kolisko M."/>
            <person name="Husnik F."/>
            <person name="Keeling P."/>
            <person name="Hampl V."/>
        </authorList>
    </citation>
    <scope>NUCLEOTIDE SEQUENCE</scope>
    <source>
        <strain evidence="2">STM</strain>
    </source>
</reference>
<comment type="caution">
    <text evidence="2">The sequence shown here is derived from an EMBL/GenBank/DDBJ whole genome shotgun (WGS) entry which is preliminary data.</text>
</comment>